<proteinExistence type="predicted"/>
<evidence type="ECO:0000256" key="2">
    <source>
        <dbReference type="SAM" id="Phobius"/>
    </source>
</evidence>
<evidence type="ECO:0000313" key="4">
    <source>
        <dbReference type="Proteomes" id="UP000730481"/>
    </source>
</evidence>
<feature type="transmembrane region" description="Helical" evidence="2">
    <location>
        <begin position="57"/>
        <end position="81"/>
    </location>
</feature>
<dbReference type="Proteomes" id="UP000730481">
    <property type="component" value="Unassembled WGS sequence"/>
</dbReference>
<feature type="region of interest" description="Disordered" evidence="1">
    <location>
        <begin position="233"/>
        <end position="259"/>
    </location>
</feature>
<evidence type="ECO:0000313" key="3">
    <source>
        <dbReference type="EMBL" id="KAF4339296.1"/>
    </source>
</evidence>
<accession>A0A9P5DW05</accession>
<reference evidence="3" key="1">
    <citation type="journal article" date="2017" name="Mycologia">
        <title>Fusarium algeriense, sp. nov., a novel toxigenic crown rot pathogen of durum wheat from Algeria is nested in the Fusarium burgessii species complex.</title>
        <authorList>
            <person name="Laraba I."/>
            <person name="Keddad A."/>
            <person name="Boureghda H."/>
            <person name="Abdallah N."/>
            <person name="Vaughan M.M."/>
            <person name="Proctor R.H."/>
            <person name="Busman M."/>
            <person name="O'Donnell K."/>
        </authorList>
    </citation>
    <scope>NUCLEOTIDE SEQUENCE</scope>
    <source>
        <strain evidence="3">NRRL 25174</strain>
    </source>
</reference>
<feature type="compositionally biased region" description="Polar residues" evidence="1">
    <location>
        <begin position="749"/>
        <end position="766"/>
    </location>
</feature>
<comment type="caution">
    <text evidence="3">The sequence shown here is derived from an EMBL/GenBank/DDBJ whole genome shotgun (WGS) entry which is preliminary data.</text>
</comment>
<dbReference type="EMBL" id="PVQB02000289">
    <property type="protein sequence ID" value="KAF4339296.1"/>
    <property type="molecule type" value="Genomic_DNA"/>
</dbReference>
<feature type="transmembrane region" description="Helical" evidence="2">
    <location>
        <begin position="101"/>
        <end position="118"/>
    </location>
</feature>
<name>A0A9P5DW05_9HYPO</name>
<evidence type="ECO:0000256" key="1">
    <source>
        <dbReference type="SAM" id="MobiDB-lite"/>
    </source>
</evidence>
<keyword evidence="2" id="KW-0472">Membrane</keyword>
<keyword evidence="4" id="KW-1185">Reference proteome</keyword>
<sequence length="788" mass="88234">MEPSLSADITPLGYLSSEGAYFSVQQHDDVQAMVPKTDADGPRRFPPRVLKTRSEKILLAIVDISLFACPLLFLVLAASAARLDSKVESKYGSAMMNLSDLGPTIFPVAFTTIVARLMKSMAYYLAEKGTKLRIIEQLVQSQSLASSIEAVVSLRKLTISGFFIMSVWLLSPLGGQSSLRVMRIRTNVREESRLVHYLDTNTRSYFGESSHYVGLDSAISSIFMASVIASNSTKQSPVDPWNNAKVPAQRPTQPDSKGSYPWVSVAANDSMDYLSLIGLRLWNIPKTGRTEFVMESSHLTPKCSKQRDLATQKWDEAQFPNTTFDSFLRWDGYNTTTGDAYSGKNYINLQFAIYSPHNNSPGYVYNCTLRSTSLDLHLICHGGDCKVNRTRTISSDKIPDWEVPWNVPACMNYPALSLQRTLDMMLRAAGTPSYGYNSPVEAFLQGNSPFFITTYISFQNVTDAEFSIRFGQLLNAIYLSTQLSGDIVGSIHEREPERLHSYGGSCRMYTNTTATVFQEQKVYEAIPIWIAFLILACVFLLMCCYMTFYIHQWVFIPDVFGFVSTSVSESPSFARYPVGSYMDGWERARVLGDVNIRFEDIEWHEAHGRLALVTSESVLGTAAPSPMETSWLRGLNLLLVHALNTCPQEAVSRKMAVSEVKFTLLSLANRRKNSGGSFVVTNEHLSKAMHYFDVRLLVYDLDYYEAEETNIVRQGYFASIKESLRNRCATDDSDSDSDDHSKSSSSASTRQQMEDQNSTSLTTTKASAPEKRKAPDMSSRQADPKKRR</sequence>
<reference evidence="3" key="2">
    <citation type="submission" date="2020-02" db="EMBL/GenBank/DDBJ databases">
        <title>Identification and distribution of gene clusters putatively required for synthesis of sphingolipid metabolism inhibitors in phylogenetically diverse species of the filamentous fungus Fusarium.</title>
        <authorList>
            <person name="Kim H.-S."/>
            <person name="Busman M."/>
            <person name="Brown D.W."/>
            <person name="Divon H."/>
            <person name="Uhlig S."/>
            <person name="Proctor R.H."/>
        </authorList>
    </citation>
    <scope>NUCLEOTIDE SEQUENCE</scope>
    <source>
        <strain evidence="3">NRRL 25174</strain>
    </source>
</reference>
<organism evidence="3 4">
    <name type="scientific">Fusarium beomiforme</name>
    <dbReference type="NCBI Taxonomy" id="44412"/>
    <lineage>
        <taxon>Eukaryota</taxon>
        <taxon>Fungi</taxon>
        <taxon>Dikarya</taxon>
        <taxon>Ascomycota</taxon>
        <taxon>Pezizomycotina</taxon>
        <taxon>Sordariomycetes</taxon>
        <taxon>Hypocreomycetidae</taxon>
        <taxon>Hypocreales</taxon>
        <taxon>Nectriaceae</taxon>
        <taxon>Fusarium</taxon>
        <taxon>Fusarium burgessii species complex</taxon>
    </lineage>
</organism>
<keyword evidence="2" id="KW-0812">Transmembrane</keyword>
<keyword evidence="2" id="KW-1133">Transmembrane helix</keyword>
<gene>
    <name evidence="3" type="ORF">FBEOM_6832</name>
</gene>
<protein>
    <submittedName>
        <fullName evidence="3">Uncharacterized protein</fullName>
    </submittedName>
</protein>
<feature type="region of interest" description="Disordered" evidence="1">
    <location>
        <begin position="728"/>
        <end position="788"/>
    </location>
</feature>
<feature type="transmembrane region" description="Helical" evidence="2">
    <location>
        <begin position="528"/>
        <end position="550"/>
    </location>
</feature>
<dbReference type="AlphaFoldDB" id="A0A9P5DW05"/>
<dbReference type="OrthoDB" id="3692311at2759"/>